<proteinExistence type="inferred from homology"/>
<evidence type="ECO:0008006" key="6">
    <source>
        <dbReference type="Google" id="ProtNLM"/>
    </source>
</evidence>
<organism evidence="4 5">
    <name type="scientific">Friedmanniomyces endolithicus</name>
    <dbReference type="NCBI Taxonomy" id="329885"/>
    <lineage>
        <taxon>Eukaryota</taxon>
        <taxon>Fungi</taxon>
        <taxon>Dikarya</taxon>
        <taxon>Ascomycota</taxon>
        <taxon>Pezizomycotina</taxon>
        <taxon>Dothideomycetes</taxon>
        <taxon>Dothideomycetidae</taxon>
        <taxon>Mycosphaerellales</taxon>
        <taxon>Teratosphaeriaceae</taxon>
        <taxon>Friedmanniomyces</taxon>
    </lineage>
</organism>
<evidence type="ECO:0000256" key="3">
    <source>
        <dbReference type="ARBA" id="ARBA00023242"/>
    </source>
</evidence>
<dbReference type="InterPro" id="IPR019163">
    <property type="entry name" value="THO_Thoc5"/>
</dbReference>
<dbReference type="EMBL" id="JAUJLE010000840">
    <property type="protein sequence ID" value="KAK0950409.1"/>
    <property type="molecule type" value="Genomic_DNA"/>
</dbReference>
<dbReference type="AlphaFoldDB" id="A0AAN6GZR5"/>
<sequence>MTSMSTDPSITSPALLSVLQAAARAQTQSLAILDLLTAYHAREDPPHDSSILEEQLALSKQQKLLLAHLAQLRGLNRKAVLGVRTTKAETAERRQEIDGLHLGLGNLYYEQRHLRGEIEACEGYEHRFHELSMVPVEEFLGRRPEMRGAGEHEVTIARIEDERVARQGLEDVRFRLVKRKEALVKGTAAKREELGRLDVEVEKWLGGQEGVRKMFEAREKMMAAA</sequence>
<comment type="similarity">
    <text evidence="2">Belongs to the THOC5 family.</text>
</comment>
<dbReference type="GO" id="GO:0000445">
    <property type="term" value="C:THO complex part of transcription export complex"/>
    <property type="evidence" value="ECO:0007669"/>
    <property type="project" value="TreeGrafter"/>
</dbReference>
<keyword evidence="5" id="KW-1185">Reference proteome</keyword>
<evidence type="ECO:0000313" key="4">
    <source>
        <dbReference type="EMBL" id="KAK0950409.1"/>
    </source>
</evidence>
<dbReference type="GO" id="GO:0006406">
    <property type="term" value="P:mRNA export from nucleus"/>
    <property type="evidence" value="ECO:0007669"/>
    <property type="project" value="TreeGrafter"/>
</dbReference>
<comment type="subcellular location">
    <subcellularLocation>
        <location evidence="1">Nucleus</location>
    </subcellularLocation>
</comment>
<evidence type="ECO:0000256" key="2">
    <source>
        <dbReference type="ARBA" id="ARBA00008044"/>
    </source>
</evidence>
<dbReference type="PANTHER" id="PTHR13375">
    <property type="entry name" value="FMS INTERACTING PROTEIN"/>
    <property type="match status" value="1"/>
</dbReference>
<keyword evidence="3" id="KW-0539">Nucleus</keyword>
<reference evidence="4" key="1">
    <citation type="submission" date="2023-06" db="EMBL/GenBank/DDBJ databases">
        <title>Black Yeasts Isolated from many extreme environments.</title>
        <authorList>
            <person name="Coleine C."/>
            <person name="Stajich J.E."/>
            <person name="Selbmann L."/>
        </authorList>
    </citation>
    <scope>NUCLEOTIDE SEQUENCE</scope>
    <source>
        <strain evidence="4">CCFEE 5200</strain>
    </source>
</reference>
<protein>
    <recommendedName>
        <fullName evidence="6">THO complex subunit 5</fullName>
    </recommendedName>
</protein>
<comment type="caution">
    <text evidence="4">The sequence shown here is derived from an EMBL/GenBank/DDBJ whole genome shotgun (WGS) entry which is preliminary data.</text>
</comment>
<dbReference type="Proteomes" id="UP001175353">
    <property type="component" value="Unassembled WGS sequence"/>
</dbReference>
<accession>A0AAN6GZR5</accession>
<dbReference type="PANTHER" id="PTHR13375:SF3">
    <property type="entry name" value="THO COMPLEX SUBUNIT 5 HOMOLOG"/>
    <property type="match status" value="1"/>
</dbReference>
<gene>
    <name evidence="4" type="ORF">LTR91_025690</name>
</gene>
<dbReference type="GO" id="GO:0003729">
    <property type="term" value="F:mRNA binding"/>
    <property type="evidence" value="ECO:0007669"/>
    <property type="project" value="TreeGrafter"/>
</dbReference>
<evidence type="ECO:0000256" key="1">
    <source>
        <dbReference type="ARBA" id="ARBA00004123"/>
    </source>
</evidence>
<name>A0AAN6GZR5_9PEZI</name>
<evidence type="ECO:0000313" key="5">
    <source>
        <dbReference type="Proteomes" id="UP001175353"/>
    </source>
</evidence>
<dbReference type="Pfam" id="PF09766">
    <property type="entry name" value="FmiP_Thoc5"/>
    <property type="match status" value="1"/>
</dbReference>